<proteinExistence type="predicted"/>
<gene>
    <name evidence="1" type="ORF">NDU88_004759</name>
</gene>
<dbReference type="AlphaFoldDB" id="A0AAV7QCX5"/>
<dbReference type="Proteomes" id="UP001066276">
    <property type="component" value="Chromosome 6"/>
</dbReference>
<keyword evidence="2" id="KW-1185">Reference proteome</keyword>
<protein>
    <submittedName>
        <fullName evidence="1">Uncharacterized protein</fullName>
    </submittedName>
</protein>
<evidence type="ECO:0000313" key="1">
    <source>
        <dbReference type="EMBL" id="KAJ1138372.1"/>
    </source>
</evidence>
<sequence length="209" mass="22991">MAAPSGRAVFGSLEPNNPNLGVGQKGGAKILESNIIIDSEEEGETEEVEGLTGKVHFEQSEACKRACSSMSLQWVPRVVSPMVRRVQEWEVATKSVFRAGEQVEFVDEQGAVLRGTISGVTTDDGRSGSAQVRLDFWQRGARAYLSGCNQAHILEQHGLASEGQRFGRPADFSVPVEVRAPPAHRFEEMAQSERFARLRGRHHFMILSL</sequence>
<name>A0AAV7QCX5_PLEWA</name>
<comment type="caution">
    <text evidence="1">The sequence shown here is derived from an EMBL/GenBank/DDBJ whole genome shotgun (WGS) entry which is preliminary data.</text>
</comment>
<dbReference type="EMBL" id="JANPWB010000010">
    <property type="protein sequence ID" value="KAJ1138372.1"/>
    <property type="molecule type" value="Genomic_DNA"/>
</dbReference>
<reference evidence="1" key="1">
    <citation type="journal article" date="2022" name="bioRxiv">
        <title>Sequencing and chromosome-scale assembly of the giantPleurodeles waltlgenome.</title>
        <authorList>
            <person name="Brown T."/>
            <person name="Elewa A."/>
            <person name="Iarovenko S."/>
            <person name="Subramanian E."/>
            <person name="Araus A.J."/>
            <person name="Petzold A."/>
            <person name="Susuki M."/>
            <person name="Suzuki K.-i.T."/>
            <person name="Hayashi T."/>
            <person name="Toyoda A."/>
            <person name="Oliveira C."/>
            <person name="Osipova E."/>
            <person name="Leigh N.D."/>
            <person name="Simon A."/>
            <person name="Yun M.H."/>
        </authorList>
    </citation>
    <scope>NUCLEOTIDE SEQUENCE</scope>
    <source>
        <strain evidence="1">20211129_DDA</strain>
        <tissue evidence="1">Liver</tissue>
    </source>
</reference>
<organism evidence="1 2">
    <name type="scientific">Pleurodeles waltl</name>
    <name type="common">Iberian ribbed newt</name>
    <dbReference type="NCBI Taxonomy" id="8319"/>
    <lineage>
        <taxon>Eukaryota</taxon>
        <taxon>Metazoa</taxon>
        <taxon>Chordata</taxon>
        <taxon>Craniata</taxon>
        <taxon>Vertebrata</taxon>
        <taxon>Euteleostomi</taxon>
        <taxon>Amphibia</taxon>
        <taxon>Batrachia</taxon>
        <taxon>Caudata</taxon>
        <taxon>Salamandroidea</taxon>
        <taxon>Salamandridae</taxon>
        <taxon>Pleurodelinae</taxon>
        <taxon>Pleurodeles</taxon>
    </lineage>
</organism>
<evidence type="ECO:0000313" key="2">
    <source>
        <dbReference type="Proteomes" id="UP001066276"/>
    </source>
</evidence>
<accession>A0AAV7QCX5</accession>